<gene>
    <name evidence="1" type="ORF">A3D01_04050</name>
</gene>
<name>A0A1F7Z5E5_9BACT</name>
<dbReference type="Proteomes" id="UP000177169">
    <property type="component" value="Unassembled WGS sequence"/>
</dbReference>
<accession>A0A1F7Z5E5</accession>
<proteinExistence type="predicted"/>
<evidence type="ECO:0000313" key="1">
    <source>
        <dbReference type="EMBL" id="OGM34670.1"/>
    </source>
</evidence>
<dbReference type="SUPFAM" id="SSF53474">
    <property type="entry name" value="alpha/beta-Hydrolases"/>
    <property type="match status" value="1"/>
</dbReference>
<dbReference type="PANTHER" id="PTHR15394:SF3">
    <property type="entry name" value="SERINE HYDROLASE RBBP9"/>
    <property type="match status" value="1"/>
</dbReference>
<dbReference type="AlphaFoldDB" id="A0A1F7Z5E5"/>
<reference evidence="1 2" key="1">
    <citation type="journal article" date="2016" name="Nat. Commun.">
        <title>Thousands of microbial genomes shed light on interconnected biogeochemical processes in an aquifer system.</title>
        <authorList>
            <person name="Anantharaman K."/>
            <person name="Brown C.T."/>
            <person name="Hug L.A."/>
            <person name="Sharon I."/>
            <person name="Castelle C.J."/>
            <person name="Probst A.J."/>
            <person name="Thomas B.C."/>
            <person name="Singh A."/>
            <person name="Wilkins M.J."/>
            <person name="Karaoz U."/>
            <person name="Brodie E.L."/>
            <person name="Williams K.H."/>
            <person name="Hubbard S.S."/>
            <person name="Banfield J.F."/>
        </authorList>
    </citation>
    <scope>NUCLEOTIDE SEQUENCE [LARGE SCALE GENOMIC DNA]</scope>
</reference>
<dbReference type="EMBL" id="MGGR01000003">
    <property type="protein sequence ID" value="OGM34670.1"/>
    <property type="molecule type" value="Genomic_DNA"/>
</dbReference>
<dbReference type="Gene3D" id="3.40.50.1820">
    <property type="entry name" value="alpha/beta hydrolase"/>
    <property type="match status" value="1"/>
</dbReference>
<dbReference type="InterPro" id="IPR029058">
    <property type="entry name" value="AB_hydrolase_fold"/>
</dbReference>
<evidence type="ECO:0000313" key="2">
    <source>
        <dbReference type="Proteomes" id="UP000177169"/>
    </source>
</evidence>
<organism evidence="1 2">
    <name type="scientific">Candidatus Woesebacteria bacterium RIFCSPHIGHO2_02_FULL_39_13</name>
    <dbReference type="NCBI Taxonomy" id="1802505"/>
    <lineage>
        <taxon>Bacteria</taxon>
        <taxon>Candidatus Woeseibacteriota</taxon>
    </lineage>
</organism>
<dbReference type="GO" id="GO:0016787">
    <property type="term" value="F:hydrolase activity"/>
    <property type="evidence" value="ECO:0007669"/>
    <property type="project" value="InterPro"/>
</dbReference>
<dbReference type="PANTHER" id="PTHR15394">
    <property type="entry name" value="SERINE HYDROLASE RBBP9"/>
    <property type="match status" value="1"/>
</dbReference>
<dbReference type="Pfam" id="PF06821">
    <property type="entry name" value="Ser_hydrolase"/>
    <property type="match status" value="1"/>
</dbReference>
<comment type="caution">
    <text evidence="1">The sequence shown here is derived from an EMBL/GenBank/DDBJ whole genome shotgun (WGS) entry which is preliminary data.</text>
</comment>
<dbReference type="InterPro" id="IPR010662">
    <property type="entry name" value="RBBP9/YdeN"/>
</dbReference>
<sequence length="180" mass="20567">MKRAIIIHCWEGYPEYCWYQRTKKELEAKGFKVDVPLMPNTDNPQLSEWLPHLKKIIGKPDENLYLIGHSLGNPTIFRYLETLRYTETIGGAVLVAGYSDDLGFKELSNFFRTPINFKNIKKHCKNFIAIHSDNDPYVSLSYGEEIKNKLGAELIIKHNMGHFSGAIEDETSCTSLPDVA</sequence>
<evidence type="ECO:0008006" key="3">
    <source>
        <dbReference type="Google" id="ProtNLM"/>
    </source>
</evidence>
<protein>
    <recommendedName>
        <fullName evidence="3">Alpha/beta hydrolase</fullName>
    </recommendedName>
</protein>